<reference evidence="1 2" key="2">
    <citation type="journal article" date="2022" name="Mol. Ecol. Resour.">
        <title>The genomes of chicory, endive, great burdock and yacon provide insights into Asteraceae paleo-polyploidization history and plant inulin production.</title>
        <authorList>
            <person name="Fan W."/>
            <person name="Wang S."/>
            <person name="Wang H."/>
            <person name="Wang A."/>
            <person name="Jiang F."/>
            <person name="Liu H."/>
            <person name="Zhao H."/>
            <person name="Xu D."/>
            <person name="Zhang Y."/>
        </authorList>
    </citation>
    <scope>NUCLEOTIDE SEQUENCE [LARGE SCALE GENOMIC DNA]</scope>
    <source>
        <strain evidence="2">cv. Niubang</strain>
        <tissue evidence="1">Leaf</tissue>
    </source>
</reference>
<accession>A0ACB9A3E5</accession>
<sequence length="195" mass="21624">MGFWDVIYSVGDGLKGITPDLSTAKRAGGASYGYTSAAVSKIDQVVRVDGIQKLPHYLTDDETRAQIVLFTTTLAKNTGNYVVREGFKHIPGATVATKLISDTMLEVKREKHKDGLKAMQAKMDRLEEDLKKSTSQPEISSQNRNLNSNHAGAGGTENTKDMINMFMKTEFVGNHMFRDLMVPKLPRKEEKSNNV</sequence>
<name>A0ACB9A3E5_ARCLA</name>
<protein>
    <submittedName>
        <fullName evidence="1">Uncharacterized protein</fullName>
    </submittedName>
</protein>
<organism evidence="1 2">
    <name type="scientific">Arctium lappa</name>
    <name type="common">Greater burdock</name>
    <name type="synonym">Lappa major</name>
    <dbReference type="NCBI Taxonomy" id="4217"/>
    <lineage>
        <taxon>Eukaryota</taxon>
        <taxon>Viridiplantae</taxon>
        <taxon>Streptophyta</taxon>
        <taxon>Embryophyta</taxon>
        <taxon>Tracheophyta</taxon>
        <taxon>Spermatophyta</taxon>
        <taxon>Magnoliopsida</taxon>
        <taxon>eudicotyledons</taxon>
        <taxon>Gunneridae</taxon>
        <taxon>Pentapetalae</taxon>
        <taxon>asterids</taxon>
        <taxon>campanulids</taxon>
        <taxon>Asterales</taxon>
        <taxon>Asteraceae</taxon>
        <taxon>Carduoideae</taxon>
        <taxon>Cardueae</taxon>
        <taxon>Arctiinae</taxon>
        <taxon>Arctium</taxon>
    </lineage>
</organism>
<dbReference type="Proteomes" id="UP001055879">
    <property type="component" value="Linkage Group LG09"/>
</dbReference>
<dbReference type="EMBL" id="CM042055">
    <property type="protein sequence ID" value="KAI3702895.1"/>
    <property type="molecule type" value="Genomic_DNA"/>
</dbReference>
<gene>
    <name evidence="1" type="ORF">L6452_28648</name>
</gene>
<comment type="caution">
    <text evidence="1">The sequence shown here is derived from an EMBL/GenBank/DDBJ whole genome shotgun (WGS) entry which is preliminary data.</text>
</comment>
<evidence type="ECO:0000313" key="1">
    <source>
        <dbReference type="EMBL" id="KAI3702895.1"/>
    </source>
</evidence>
<keyword evidence="2" id="KW-1185">Reference proteome</keyword>
<proteinExistence type="predicted"/>
<evidence type="ECO:0000313" key="2">
    <source>
        <dbReference type="Proteomes" id="UP001055879"/>
    </source>
</evidence>
<reference evidence="2" key="1">
    <citation type="journal article" date="2022" name="Mol. Ecol. Resour.">
        <title>The genomes of chicory, endive, great burdock and yacon provide insights into Asteraceae palaeo-polyploidization history and plant inulin production.</title>
        <authorList>
            <person name="Fan W."/>
            <person name="Wang S."/>
            <person name="Wang H."/>
            <person name="Wang A."/>
            <person name="Jiang F."/>
            <person name="Liu H."/>
            <person name="Zhao H."/>
            <person name="Xu D."/>
            <person name="Zhang Y."/>
        </authorList>
    </citation>
    <scope>NUCLEOTIDE SEQUENCE [LARGE SCALE GENOMIC DNA]</scope>
    <source>
        <strain evidence="2">cv. Niubang</strain>
    </source>
</reference>